<comment type="subcellular location">
    <subcellularLocation>
        <location evidence="9">Cell membrane</location>
        <topology evidence="9">Multi-pass membrane protein</topology>
    </subcellularLocation>
</comment>
<dbReference type="RefSeq" id="WP_204654331.1">
    <property type="nucleotide sequence ID" value="NZ_JAFBFD010000025.1"/>
</dbReference>
<keyword evidence="3 9" id="KW-0645">Protease</keyword>
<keyword evidence="13" id="KW-1185">Reference proteome</keyword>
<feature type="active site" evidence="9">
    <location>
        <position position="113"/>
    </location>
</feature>
<evidence type="ECO:0000313" key="12">
    <source>
        <dbReference type="EMBL" id="MFC4720003.1"/>
    </source>
</evidence>
<organism evidence="12 13">
    <name type="scientific">Enterococcus lemanii</name>
    <dbReference type="NCBI Taxonomy" id="1159752"/>
    <lineage>
        <taxon>Bacteria</taxon>
        <taxon>Bacillati</taxon>
        <taxon>Bacillota</taxon>
        <taxon>Bacilli</taxon>
        <taxon>Lactobacillales</taxon>
        <taxon>Enterococcaceae</taxon>
        <taxon>Enterococcus</taxon>
    </lineage>
</organism>
<feature type="transmembrane region" description="Helical" evidence="9">
    <location>
        <begin position="85"/>
        <end position="103"/>
    </location>
</feature>
<feature type="transmembrane region" description="Helical" evidence="9">
    <location>
        <begin position="60"/>
        <end position="78"/>
    </location>
</feature>
<reference evidence="13" key="1">
    <citation type="journal article" date="2019" name="Int. J. Syst. Evol. Microbiol.">
        <title>The Global Catalogue of Microorganisms (GCM) 10K type strain sequencing project: providing services to taxonomists for standard genome sequencing and annotation.</title>
        <authorList>
            <consortium name="The Broad Institute Genomics Platform"/>
            <consortium name="The Broad Institute Genome Sequencing Center for Infectious Disease"/>
            <person name="Wu L."/>
            <person name="Ma J."/>
        </authorList>
    </citation>
    <scope>NUCLEOTIDE SEQUENCE [LARGE SCALE GENOMIC DNA]</scope>
    <source>
        <strain evidence="13">CGMCC 1.19032</strain>
    </source>
</reference>
<evidence type="ECO:0000256" key="3">
    <source>
        <dbReference type="ARBA" id="ARBA00022670"/>
    </source>
</evidence>
<accession>A0ABV9N012</accession>
<sequence length="158" mass="18159">MLAIYFLISAVFVGIDQWVKFLVVNQIDYQETRNFIPGVLSLTQIHNTGAAWSIFEGQMWFFFIVTIVACVVITYLLIKYQREFWLFPLGLALVLAGALGNFIDRIRLGYVVDMFQTEFMTFPIFNVADVSLFIGVACIFIYTLFEERLKGTKHGKSN</sequence>
<evidence type="ECO:0000256" key="4">
    <source>
        <dbReference type="ARBA" id="ARBA00022692"/>
    </source>
</evidence>
<evidence type="ECO:0000256" key="11">
    <source>
        <dbReference type="RuleBase" id="RU004181"/>
    </source>
</evidence>
<evidence type="ECO:0000256" key="6">
    <source>
        <dbReference type="ARBA" id="ARBA00022801"/>
    </source>
</evidence>
<protein>
    <recommendedName>
        <fullName evidence="9">Lipoprotein signal peptidase</fullName>
        <ecNumber evidence="9">3.4.23.36</ecNumber>
    </recommendedName>
    <alternativeName>
        <fullName evidence="9">Prolipoprotein signal peptidase</fullName>
    </alternativeName>
    <alternativeName>
        <fullName evidence="9">Signal peptidase II</fullName>
        <shortName evidence="9">SPase II</shortName>
    </alternativeName>
</protein>
<dbReference type="Proteomes" id="UP001595969">
    <property type="component" value="Unassembled WGS sequence"/>
</dbReference>
<comment type="function">
    <text evidence="9 10">This protein specifically catalyzes the removal of signal peptides from prolipoproteins.</text>
</comment>
<comment type="similarity">
    <text evidence="1 9 11">Belongs to the peptidase A8 family.</text>
</comment>
<dbReference type="PANTHER" id="PTHR33695:SF1">
    <property type="entry name" value="LIPOPROTEIN SIGNAL PEPTIDASE"/>
    <property type="match status" value="1"/>
</dbReference>
<dbReference type="Pfam" id="PF01252">
    <property type="entry name" value="Peptidase_A8"/>
    <property type="match status" value="1"/>
</dbReference>
<comment type="catalytic activity">
    <reaction evidence="9 10">
        <text>Release of signal peptides from bacterial membrane prolipoproteins. Hydrolyzes -Xaa-Yaa-Zaa-|-(S,diacylglyceryl)Cys-, in which Xaa is hydrophobic (preferably Leu), and Yaa (Ala or Ser) and Zaa (Gly or Ala) have small, neutral side chains.</text>
        <dbReference type="EC" id="3.4.23.36"/>
    </reaction>
</comment>
<evidence type="ECO:0000256" key="1">
    <source>
        <dbReference type="ARBA" id="ARBA00006139"/>
    </source>
</evidence>
<keyword evidence="8 9" id="KW-0472">Membrane</keyword>
<dbReference type="InterPro" id="IPR001872">
    <property type="entry name" value="Peptidase_A8"/>
</dbReference>
<keyword evidence="4 9" id="KW-0812">Transmembrane</keyword>
<dbReference type="EC" id="3.4.23.36" evidence="9"/>
<evidence type="ECO:0000256" key="2">
    <source>
        <dbReference type="ARBA" id="ARBA00022475"/>
    </source>
</evidence>
<dbReference type="NCBIfam" id="TIGR00077">
    <property type="entry name" value="lspA"/>
    <property type="match status" value="1"/>
</dbReference>
<evidence type="ECO:0000256" key="8">
    <source>
        <dbReference type="ARBA" id="ARBA00023136"/>
    </source>
</evidence>
<keyword evidence="6 9" id="KW-0378">Hydrolase</keyword>
<dbReference type="HAMAP" id="MF_00161">
    <property type="entry name" value="LspA"/>
    <property type="match status" value="1"/>
</dbReference>
<dbReference type="GO" id="GO:0004190">
    <property type="term" value="F:aspartic-type endopeptidase activity"/>
    <property type="evidence" value="ECO:0007669"/>
    <property type="project" value="UniProtKB-EC"/>
</dbReference>
<evidence type="ECO:0000313" key="13">
    <source>
        <dbReference type="Proteomes" id="UP001595969"/>
    </source>
</evidence>
<feature type="transmembrane region" description="Helical" evidence="9">
    <location>
        <begin position="6"/>
        <end position="23"/>
    </location>
</feature>
<name>A0ABV9N012_9ENTE</name>
<feature type="transmembrane region" description="Helical" evidence="9">
    <location>
        <begin position="123"/>
        <end position="145"/>
    </location>
</feature>
<proteinExistence type="inferred from homology"/>
<dbReference type="EMBL" id="JBHSGS010000053">
    <property type="protein sequence ID" value="MFC4720003.1"/>
    <property type="molecule type" value="Genomic_DNA"/>
</dbReference>
<comment type="caution">
    <text evidence="12">The sequence shown here is derived from an EMBL/GenBank/DDBJ whole genome shotgun (WGS) entry which is preliminary data.</text>
</comment>
<dbReference type="PANTHER" id="PTHR33695">
    <property type="entry name" value="LIPOPROTEIN SIGNAL PEPTIDASE"/>
    <property type="match status" value="1"/>
</dbReference>
<keyword evidence="7 9" id="KW-1133">Transmembrane helix</keyword>
<comment type="pathway">
    <text evidence="9">Protein modification; lipoprotein biosynthesis (signal peptide cleavage).</text>
</comment>
<evidence type="ECO:0000256" key="7">
    <source>
        <dbReference type="ARBA" id="ARBA00022989"/>
    </source>
</evidence>
<keyword evidence="2 9" id="KW-1003">Cell membrane</keyword>
<dbReference type="PRINTS" id="PR00781">
    <property type="entry name" value="LIPOSIGPTASE"/>
</dbReference>
<gene>
    <name evidence="9 12" type="primary">lspA</name>
    <name evidence="12" type="ORF">ACFO5I_09720</name>
</gene>
<evidence type="ECO:0000256" key="10">
    <source>
        <dbReference type="RuleBase" id="RU000594"/>
    </source>
</evidence>
<feature type="active site" evidence="9">
    <location>
        <position position="129"/>
    </location>
</feature>
<evidence type="ECO:0000256" key="9">
    <source>
        <dbReference type="HAMAP-Rule" id="MF_00161"/>
    </source>
</evidence>
<evidence type="ECO:0000256" key="5">
    <source>
        <dbReference type="ARBA" id="ARBA00022750"/>
    </source>
</evidence>
<dbReference type="PROSITE" id="PS00855">
    <property type="entry name" value="SPASE_II"/>
    <property type="match status" value="1"/>
</dbReference>
<keyword evidence="5 9" id="KW-0064">Aspartyl protease</keyword>